<dbReference type="PANTHER" id="PTHR47219:SF9">
    <property type="entry name" value="GTPASE ACTIVATING PROTEIN AND CENTROSOME-ASSOCIATED, ISOFORM B"/>
    <property type="match status" value="1"/>
</dbReference>
<evidence type="ECO:0000256" key="4">
    <source>
        <dbReference type="ARBA" id="ARBA00022490"/>
    </source>
</evidence>
<keyword evidence="6" id="KW-0653">Protein transport</keyword>
<evidence type="ECO:0000256" key="6">
    <source>
        <dbReference type="ARBA" id="ARBA00022927"/>
    </source>
</evidence>
<organism evidence="13 14">
    <name type="scientific">Naganishia liquefaciens</name>
    <dbReference type="NCBI Taxonomy" id="104408"/>
    <lineage>
        <taxon>Eukaryota</taxon>
        <taxon>Fungi</taxon>
        <taxon>Dikarya</taxon>
        <taxon>Basidiomycota</taxon>
        <taxon>Agaricomycotina</taxon>
        <taxon>Tremellomycetes</taxon>
        <taxon>Filobasidiales</taxon>
        <taxon>Filobasidiaceae</taxon>
        <taxon>Naganishia</taxon>
    </lineage>
</organism>
<name>A0A8H3TZS2_9TREE</name>
<gene>
    <name evidence="13" type="ORF">NliqN6_5566</name>
</gene>
<evidence type="ECO:0000256" key="1">
    <source>
        <dbReference type="ARBA" id="ARBA00004496"/>
    </source>
</evidence>
<dbReference type="InterPro" id="IPR035969">
    <property type="entry name" value="Rab-GAP_TBC_sf"/>
</dbReference>
<keyword evidence="5" id="KW-0931">ER-Golgi transport</keyword>
<dbReference type="GO" id="GO:0015031">
    <property type="term" value="P:protein transport"/>
    <property type="evidence" value="ECO:0007669"/>
    <property type="project" value="UniProtKB-KW"/>
</dbReference>
<dbReference type="GO" id="GO:0005737">
    <property type="term" value="C:cytoplasm"/>
    <property type="evidence" value="ECO:0007669"/>
    <property type="project" value="UniProtKB-SubCell"/>
</dbReference>
<dbReference type="SUPFAM" id="SSF47923">
    <property type="entry name" value="Ypt/Rab-GAP domain of gyp1p"/>
    <property type="match status" value="2"/>
</dbReference>
<dbReference type="InterPro" id="IPR000195">
    <property type="entry name" value="Rab-GAP-TBC_dom"/>
</dbReference>
<dbReference type="InterPro" id="IPR050302">
    <property type="entry name" value="Rab_GAP_TBC_domain"/>
</dbReference>
<evidence type="ECO:0000256" key="11">
    <source>
        <dbReference type="SAM" id="MobiDB-lite"/>
    </source>
</evidence>
<evidence type="ECO:0000256" key="9">
    <source>
        <dbReference type="ARBA" id="ARBA00072088"/>
    </source>
</evidence>
<feature type="coiled-coil region" evidence="10">
    <location>
        <begin position="774"/>
        <end position="801"/>
    </location>
</feature>
<dbReference type="SMART" id="SM00164">
    <property type="entry name" value="TBC"/>
    <property type="match status" value="1"/>
</dbReference>
<dbReference type="Pfam" id="PF23436">
    <property type="entry name" value="RabGap-TBC_2"/>
    <property type="match status" value="1"/>
</dbReference>
<dbReference type="FunFam" id="1.10.8.270:FF:000001">
    <property type="entry name" value="TBC1 domain family member 1"/>
    <property type="match status" value="1"/>
</dbReference>
<proteinExistence type="inferred from homology"/>
<feature type="compositionally biased region" description="Polar residues" evidence="11">
    <location>
        <begin position="1"/>
        <end position="10"/>
    </location>
</feature>
<evidence type="ECO:0000259" key="12">
    <source>
        <dbReference type="PROSITE" id="PS50086"/>
    </source>
</evidence>
<feature type="region of interest" description="Disordered" evidence="11">
    <location>
        <begin position="282"/>
        <end position="305"/>
    </location>
</feature>
<evidence type="ECO:0000256" key="8">
    <source>
        <dbReference type="ARBA" id="ARBA00061661"/>
    </source>
</evidence>
<dbReference type="OrthoDB" id="295078at2759"/>
<feature type="region of interest" description="Disordered" evidence="11">
    <location>
        <begin position="320"/>
        <end position="350"/>
    </location>
</feature>
<dbReference type="Proteomes" id="UP000620104">
    <property type="component" value="Unassembled WGS sequence"/>
</dbReference>
<accession>A0A8H3TZS2</accession>
<dbReference type="GO" id="GO:0016192">
    <property type="term" value="P:vesicle-mediated transport"/>
    <property type="evidence" value="ECO:0007669"/>
    <property type="project" value="UniProtKB-KW"/>
</dbReference>
<dbReference type="PROSITE" id="PS50086">
    <property type="entry name" value="TBC_RABGAP"/>
    <property type="match status" value="1"/>
</dbReference>
<dbReference type="FunFam" id="1.10.10.750:FF:000003">
    <property type="entry name" value="GTPase activating protein (Evi5)"/>
    <property type="match status" value="1"/>
</dbReference>
<evidence type="ECO:0000313" key="14">
    <source>
        <dbReference type="Proteomes" id="UP000620104"/>
    </source>
</evidence>
<evidence type="ECO:0000256" key="7">
    <source>
        <dbReference type="ARBA" id="ARBA00023054"/>
    </source>
</evidence>
<evidence type="ECO:0000256" key="3">
    <source>
        <dbReference type="ARBA" id="ARBA00022468"/>
    </source>
</evidence>
<dbReference type="Gene3D" id="1.10.10.750">
    <property type="entry name" value="Ypt/Rab-GAP domain of gyp1p, domain 1"/>
    <property type="match status" value="1"/>
</dbReference>
<comment type="similarity">
    <text evidence="8">Belongs to the GYP5 family.</text>
</comment>
<keyword evidence="3" id="KW-0343">GTPase activation</keyword>
<dbReference type="GO" id="GO:0005096">
    <property type="term" value="F:GTPase activator activity"/>
    <property type="evidence" value="ECO:0007669"/>
    <property type="project" value="UniProtKB-KW"/>
</dbReference>
<feature type="compositionally biased region" description="Polar residues" evidence="11">
    <location>
        <begin position="77"/>
        <end position="97"/>
    </location>
</feature>
<dbReference type="GO" id="GO:0031267">
    <property type="term" value="F:small GTPase binding"/>
    <property type="evidence" value="ECO:0007669"/>
    <property type="project" value="TreeGrafter"/>
</dbReference>
<sequence length="856" mass="94411">MTSSPKSEASSYDERRNSFVSEDLDDEPKETSPSQGQMEEKLPTEVGGQVVTSNDTLPSSSATASESETVDLDPHTASPTSPREVTSNRRSSLNSGDNQEHVRDPSPNDSSSSSLLATPHQPISDHFEPHESRESKRDLADDGDGFHQLPIAEEKTLSIGRPPVISATGIMDDDEICPLDTKTSATSPKRTTLLEPKSPSANVIDVQPTSPSSSPLRNKLSLIPSAIGYAAGLLPVGKTTWTTNADALSSPKSPSLADSEIKSELLGPHYEGATRLSAKSDLSSLHSATAPPVNIKDEATVPPPGTSWRSLTSLLGRGPAAPVHETASNTKPGISTHAENGHHHDTETPSTSFLLHHITSPSATADRRRSLELGGPQQLREGFERVKAEMVGAAKELRDKDAQRKRDSGIIGPDALSPLSETSELGGDPEYANGSLAPNACDGVDSVDWREFDIQSIEGFADLCAEFWGAVMSDYEEVARTRPKDLSRAIQQGIPAVVRGTIWQLMSSSKSIALEATYSALLKLTSPHEKAIQKDLARTFPQHAYFKGTAGGQESLFNVVKAYSIYDQDVGYTQGLAFIVAALLLNMPEEEAFCVFIRLMYSYDLRSHFLPDMPGLQLRMYQFDRLLEELLPALHLHMVRAGVKSSMYASQWFMTMFSYRFPLCLVYRIFDIVFAEGVEAIFRFSMALMRKNEDELLKLDFEGILKFMSDTIFECYKNTQEPDEEIDPPADSQWMTNDFVYDAYAVQITPFMLDSFANEWEGQLKVQNAHALELDTLRNANRNLSNQVKQLESAVATMNAEHVQIVKELVQSRIERESVEAELVRYKLMYADLAHEQQNAMSRQSRMSSVASQHAR</sequence>
<feature type="compositionally biased region" description="Basic and acidic residues" evidence="11">
    <location>
        <begin position="395"/>
        <end position="408"/>
    </location>
</feature>
<reference evidence="13" key="1">
    <citation type="submission" date="2020-07" db="EMBL/GenBank/DDBJ databases">
        <title>Draft Genome Sequence of a Deep-Sea Yeast, Naganishia (Cryptococcus) liquefaciens strain N6.</title>
        <authorList>
            <person name="Han Y.W."/>
            <person name="Kajitani R."/>
            <person name="Morimoto H."/>
            <person name="Parhat M."/>
            <person name="Tsubouchi H."/>
            <person name="Bakenova O."/>
            <person name="Ogata M."/>
            <person name="Argunhan B."/>
            <person name="Aoki R."/>
            <person name="Kajiwara S."/>
            <person name="Itoh T."/>
            <person name="Iwasaki H."/>
        </authorList>
    </citation>
    <scope>NUCLEOTIDE SEQUENCE</scope>
    <source>
        <strain evidence="13">N6</strain>
    </source>
</reference>
<dbReference type="Gene3D" id="1.10.8.270">
    <property type="entry name" value="putative rabgap domain of human tbc1 domain family member 14 like domains"/>
    <property type="match status" value="1"/>
</dbReference>
<feature type="region of interest" description="Disordered" evidence="11">
    <location>
        <begin position="1"/>
        <end position="158"/>
    </location>
</feature>
<dbReference type="PANTHER" id="PTHR47219">
    <property type="entry name" value="RAB GTPASE-ACTIVATING PROTEIN 1-LIKE"/>
    <property type="match status" value="1"/>
</dbReference>
<comment type="caution">
    <text evidence="13">The sequence shown here is derived from an EMBL/GenBank/DDBJ whole genome shotgun (WGS) entry which is preliminary data.</text>
</comment>
<evidence type="ECO:0000256" key="2">
    <source>
        <dbReference type="ARBA" id="ARBA00022448"/>
    </source>
</evidence>
<comment type="subcellular location">
    <subcellularLocation>
        <location evidence="1">Cytoplasm</location>
    </subcellularLocation>
</comment>
<protein>
    <recommendedName>
        <fullName evidence="9">GTPase-activating protein GYP5</fullName>
    </recommendedName>
</protein>
<feature type="domain" description="Rab-GAP TBC" evidence="12">
    <location>
        <begin position="493"/>
        <end position="677"/>
    </location>
</feature>
<dbReference type="AlphaFoldDB" id="A0A8H3TZS2"/>
<evidence type="ECO:0000256" key="10">
    <source>
        <dbReference type="SAM" id="Coils"/>
    </source>
</evidence>
<dbReference type="EMBL" id="BLZA01000040">
    <property type="protein sequence ID" value="GHJ89164.1"/>
    <property type="molecule type" value="Genomic_DNA"/>
</dbReference>
<keyword evidence="7 10" id="KW-0175">Coiled coil</keyword>
<evidence type="ECO:0000313" key="13">
    <source>
        <dbReference type="EMBL" id="GHJ89164.1"/>
    </source>
</evidence>
<keyword evidence="14" id="KW-1185">Reference proteome</keyword>
<feature type="region of interest" description="Disordered" evidence="11">
    <location>
        <begin position="395"/>
        <end position="436"/>
    </location>
</feature>
<keyword evidence="4" id="KW-0963">Cytoplasm</keyword>
<dbReference type="FunFam" id="1.10.472.80:FF:000044">
    <property type="entry name" value="GTPase-activating protein GYP5"/>
    <property type="match status" value="1"/>
</dbReference>
<evidence type="ECO:0000256" key="5">
    <source>
        <dbReference type="ARBA" id="ARBA00022892"/>
    </source>
</evidence>
<dbReference type="Gene3D" id="1.10.472.80">
    <property type="entry name" value="Ypt/Rab-GAP domain of gyp1p, domain 3"/>
    <property type="match status" value="1"/>
</dbReference>
<feature type="compositionally biased region" description="Basic and acidic residues" evidence="11">
    <location>
        <begin position="123"/>
        <end position="140"/>
    </location>
</feature>
<keyword evidence="2" id="KW-0813">Transport</keyword>